<dbReference type="SUPFAM" id="SSF52540">
    <property type="entry name" value="P-loop containing nucleoside triphosphate hydrolases"/>
    <property type="match status" value="1"/>
</dbReference>
<gene>
    <name evidence="2" type="ORF">F3D71_29930</name>
</gene>
<sequence>MRFFDRTEEIAFLRKIREMAKNNAQFTVVTGRRRIGKTSLVWKAYEDEPILYFFVARKAEGDLCEDYRLEIENKLGVPTMGRAEHFTDVFEYLMKLSAERPITLFIDEFQEFFRVNKSVFSDMQRIWDLYSPKSRINLIVCGSIYSMMTKIFKDKKEPLYNRQSRFMTV</sequence>
<dbReference type="PANTHER" id="PTHR34704:SF1">
    <property type="entry name" value="ATPASE"/>
    <property type="match status" value="1"/>
</dbReference>
<evidence type="ECO:0000259" key="1">
    <source>
        <dbReference type="Pfam" id="PF01637"/>
    </source>
</evidence>
<organism evidence="2 3">
    <name type="scientific">Bacteroides ovatus</name>
    <dbReference type="NCBI Taxonomy" id="28116"/>
    <lineage>
        <taxon>Bacteria</taxon>
        <taxon>Pseudomonadati</taxon>
        <taxon>Bacteroidota</taxon>
        <taxon>Bacteroidia</taxon>
        <taxon>Bacteroidales</taxon>
        <taxon>Bacteroidaceae</taxon>
        <taxon>Bacteroides</taxon>
    </lineage>
</organism>
<feature type="non-terminal residue" evidence="2">
    <location>
        <position position="169"/>
    </location>
</feature>
<evidence type="ECO:0000313" key="2">
    <source>
        <dbReference type="EMBL" id="KAA3933309.1"/>
    </source>
</evidence>
<feature type="domain" description="ATPase" evidence="1">
    <location>
        <begin position="3"/>
        <end position="164"/>
    </location>
</feature>
<dbReference type="Proteomes" id="UP000323717">
    <property type="component" value="Unassembled WGS sequence"/>
</dbReference>
<name>A0A5M5BXF4_BACOV</name>
<comment type="caution">
    <text evidence="2">The sequence shown here is derived from an EMBL/GenBank/DDBJ whole genome shotgun (WGS) entry which is preliminary data.</text>
</comment>
<dbReference type="Gene3D" id="3.40.50.300">
    <property type="entry name" value="P-loop containing nucleotide triphosphate hydrolases"/>
    <property type="match status" value="2"/>
</dbReference>
<protein>
    <submittedName>
        <fullName evidence="2">ATP-binding protein</fullName>
    </submittedName>
</protein>
<accession>A0A5M5BXF4</accession>
<dbReference type="GO" id="GO:0005524">
    <property type="term" value="F:ATP binding"/>
    <property type="evidence" value="ECO:0007669"/>
    <property type="project" value="UniProtKB-KW"/>
</dbReference>
<dbReference type="Pfam" id="PF01637">
    <property type="entry name" value="ATPase_2"/>
    <property type="match status" value="1"/>
</dbReference>
<dbReference type="PANTHER" id="PTHR34704">
    <property type="entry name" value="ATPASE"/>
    <property type="match status" value="1"/>
</dbReference>
<reference evidence="2 3" key="1">
    <citation type="journal article" date="2019" name="Nat. Med.">
        <title>A library of human gut bacterial isolates paired with longitudinal multiomics data enables mechanistic microbiome research.</title>
        <authorList>
            <person name="Poyet M."/>
            <person name="Groussin M."/>
            <person name="Gibbons S.M."/>
            <person name="Avila-Pacheco J."/>
            <person name="Jiang X."/>
            <person name="Kearney S.M."/>
            <person name="Perrotta A.R."/>
            <person name="Berdy B."/>
            <person name="Zhao S."/>
            <person name="Lieberman T.D."/>
            <person name="Swanson P.K."/>
            <person name="Smith M."/>
            <person name="Roesemann S."/>
            <person name="Alexander J.E."/>
            <person name="Rich S.A."/>
            <person name="Livny J."/>
            <person name="Vlamakis H."/>
            <person name="Clish C."/>
            <person name="Bullock K."/>
            <person name="Deik A."/>
            <person name="Scott J."/>
            <person name="Pierce K.A."/>
            <person name="Xavier R.J."/>
            <person name="Alm E.J."/>
        </authorList>
    </citation>
    <scope>NUCLEOTIDE SEQUENCE [LARGE SCALE GENOMIC DNA]</scope>
    <source>
        <strain evidence="2 3">BIOML-A163</strain>
    </source>
</reference>
<dbReference type="AlphaFoldDB" id="A0A5M5BXF4"/>
<dbReference type="InterPro" id="IPR011579">
    <property type="entry name" value="ATPase_dom"/>
</dbReference>
<dbReference type="InterPro" id="IPR027417">
    <property type="entry name" value="P-loop_NTPase"/>
</dbReference>
<keyword evidence="2" id="KW-0067">ATP-binding</keyword>
<proteinExistence type="predicted"/>
<dbReference type="EMBL" id="VWLE01000867">
    <property type="protein sequence ID" value="KAA3933309.1"/>
    <property type="molecule type" value="Genomic_DNA"/>
</dbReference>
<keyword evidence="2" id="KW-0547">Nucleotide-binding</keyword>
<evidence type="ECO:0000313" key="3">
    <source>
        <dbReference type="Proteomes" id="UP000323717"/>
    </source>
</evidence>